<dbReference type="InterPro" id="IPR041588">
    <property type="entry name" value="Integrase_H2C2"/>
</dbReference>
<dbReference type="InterPro" id="IPR050951">
    <property type="entry name" value="Retrovirus_Pol_polyprotein"/>
</dbReference>
<dbReference type="EnsemblMetazoa" id="SMAR001311-RA">
    <property type="protein sequence ID" value="SMAR001311-PA"/>
    <property type="gene ID" value="SMAR001311"/>
</dbReference>
<reference evidence="3" key="2">
    <citation type="submission" date="2015-02" db="UniProtKB">
        <authorList>
            <consortium name="EnsemblMetazoa"/>
        </authorList>
    </citation>
    <scope>IDENTIFICATION</scope>
</reference>
<evidence type="ECO:0000313" key="3">
    <source>
        <dbReference type="EnsemblMetazoa" id="SMAR001311-PA"/>
    </source>
</evidence>
<dbReference type="FunFam" id="1.10.340.70:FF:000003">
    <property type="entry name" value="Protein CBG25708"/>
    <property type="match status" value="1"/>
</dbReference>
<dbReference type="EC" id="2.7.7.49" evidence="1"/>
<dbReference type="STRING" id="126957.T1IK74"/>
<dbReference type="PhylomeDB" id="T1IK74"/>
<dbReference type="Pfam" id="PF17921">
    <property type="entry name" value="Integrase_H2C2"/>
    <property type="match status" value="1"/>
</dbReference>
<evidence type="ECO:0000313" key="4">
    <source>
        <dbReference type="Proteomes" id="UP000014500"/>
    </source>
</evidence>
<dbReference type="GO" id="GO:0003964">
    <property type="term" value="F:RNA-directed DNA polymerase activity"/>
    <property type="evidence" value="ECO:0007669"/>
    <property type="project" value="UniProtKB-EC"/>
</dbReference>
<keyword evidence="4" id="KW-1185">Reference proteome</keyword>
<dbReference type="HOGENOM" id="CLU_1519739_0_0_1"/>
<accession>T1IK74</accession>
<organism evidence="3 4">
    <name type="scientific">Strigamia maritima</name>
    <name type="common">European centipede</name>
    <name type="synonym">Geophilus maritimus</name>
    <dbReference type="NCBI Taxonomy" id="126957"/>
    <lineage>
        <taxon>Eukaryota</taxon>
        <taxon>Metazoa</taxon>
        <taxon>Ecdysozoa</taxon>
        <taxon>Arthropoda</taxon>
        <taxon>Myriapoda</taxon>
        <taxon>Chilopoda</taxon>
        <taxon>Pleurostigmophora</taxon>
        <taxon>Geophilomorpha</taxon>
        <taxon>Linotaeniidae</taxon>
        <taxon>Strigamia</taxon>
    </lineage>
</organism>
<feature type="domain" description="Integrase zinc-binding" evidence="2">
    <location>
        <begin position="42"/>
        <end position="94"/>
    </location>
</feature>
<name>T1IK74_STRMM</name>
<dbReference type="EMBL" id="JH430440">
    <property type="status" value="NOT_ANNOTATED_CDS"/>
    <property type="molecule type" value="Genomic_DNA"/>
</dbReference>
<dbReference type="eggNOG" id="KOG0017">
    <property type="taxonomic scope" value="Eukaryota"/>
</dbReference>
<protein>
    <recommendedName>
        <fullName evidence="1">RNA-directed DNA polymerase</fullName>
        <ecNumber evidence="1">2.7.7.49</ecNumber>
    </recommendedName>
</protein>
<dbReference type="AlphaFoldDB" id="T1IK74"/>
<evidence type="ECO:0000256" key="1">
    <source>
        <dbReference type="ARBA" id="ARBA00012493"/>
    </source>
</evidence>
<dbReference type="PANTHER" id="PTHR37984:SF15">
    <property type="entry name" value="INTEGRASE CATALYTIC DOMAIN-CONTAINING PROTEIN"/>
    <property type="match status" value="1"/>
</dbReference>
<dbReference type="PANTHER" id="PTHR37984">
    <property type="entry name" value="PROTEIN CBG26694"/>
    <property type="match status" value="1"/>
</dbReference>
<dbReference type="Gene3D" id="1.10.340.70">
    <property type="match status" value="1"/>
</dbReference>
<reference evidence="4" key="1">
    <citation type="submission" date="2011-05" db="EMBL/GenBank/DDBJ databases">
        <authorList>
            <person name="Richards S.R."/>
            <person name="Qu J."/>
            <person name="Jiang H."/>
            <person name="Jhangiani S.N."/>
            <person name="Agravi P."/>
            <person name="Goodspeed R."/>
            <person name="Gross S."/>
            <person name="Mandapat C."/>
            <person name="Jackson L."/>
            <person name="Mathew T."/>
            <person name="Pu L."/>
            <person name="Thornton R."/>
            <person name="Saada N."/>
            <person name="Wilczek-Boney K.B."/>
            <person name="Lee S."/>
            <person name="Kovar C."/>
            <person name="Wu Y."/>
            <person name="Scherer S.E."/>
            <person name="Worley K.C."/>
            <person name="Muzny D.M."/>
            <person name="Gibbs R."/>
        </authorList>
    </citation>
    <scope>NUCLEOTIDE SEQUENCE</scope>
    <source>
        <strain evidence="4">Brora</strain>
    </source>
</reference>
<evidence type="ECO:0000259" key="2">
    <source>
        <dbReference type="Pfam" id="PF17921"/>
    </source>
</evidence>
<dbReference type="Proteomes" id="UP000014500">
    <property type="component" value="Unassembled WGS sequence"/>
</dbReference>
<proteinExistence type="predicted"/>
<sequence length="177" mass="19923">MQSLVQAITLGKWSEELDPYKHIRMELACVDGIILRENRILVPAKLRKRLLAIAHESHQGIVRTKALLRGKVWWPGIDSQVEDLVRACIPCQLSTPFDKEPALIKESQNGQLKVITSDGQELRRRVAQVKKLSQSVKFEMQIPDVDADDDVVVISCIYALCDLGATEVNTHWGGFHS</sequence>